<feature type="chain" id="PRO_5046460602" evidence="7">
    <location>
        <begin position="24"/>
        <end position="841"/>
    </location>
</feature>
<evidence type="ECO:0000256" key="6">
    <source>
        <dbReference type="SAM" id="Phobius"/>
    </source>
</evidence>
<protein>
    <submittedName>
        <fullName evidence="10">Uncharacterized protein</fullName>
    </submittedName>
</protein>
<dbReference type="Proteomes" id="UP001472677">
    <property type="component" value="Unassembled WGS sequence"/>
</dbReference>
<feature type="transmembrane region" description="Helical" evidence="6">
    <location>
        <begin position="620"/>
        <end position="640"/>
    </location>
</feature>
<feature type="signal peptide" evidence="7">
    <location>
        <begin position="1"/>
        <end position="23"/>
    </location>
</feature>
<evidence type="ECO:0000256" key="3">
    <source>
        <dbReference type="ARBA" id="ARBA00022729"/>
    </source>
</evidence>
<evidence type="ECO:0000259" key="9">
    <source>
        <dbReference type="Pfam" id="PF21904"/>
    </source>
</evidence>
<dbReference type="EMBL" id="JBBPBM010000001">
    <property type="protein sequence ID" value="KAK8600478.1"/>
    <property type="molecule type" value="Genomic_DNA"/>
</dbReference>
<feature type="domain" description="CAND6/7 N-terminal" evidence="9">
    <location>
        <begin position="29"/>
        <end position="152"/>
    </location>
</feature>
<feature type="domain" description="GOST seven transmembrane" evidence="8">
    <location>
        <begin position="172"/>
        <end position="366"/>
    </location>
</feature>
<keyword evidence="11" id="KW-1185">Reference proteome</keyword>
<evidence type="ECO:0000256" key="2">
    <source>
        <dbReference type="ARBA" id="ARBA00022692"/>
    </source>
</evidence>
<keyword evidence="2 6" id="KW-0812">Transmembrane</keyword>
<name>A0ABR2GC28_9ROSI</name>
<evidence type="ECO:0000256" key="7">
    <source>
        <dbReference type="SAM" id="SignalP"/>
    </source>
</evidence>
<feature type="transmembrane region" description="Helical" evidence="6">
    <location>
        <begin position="295"/>
        <end position="318"/>
    </location>
</feature>
<dbReference type="InterPro" id="IPR009637">
    <property type="entry name" value="GPR107/GPR108-like"/>
</dbReference>
<evidence type="ECO:0000256" key="5">
    <source>
        <dbReference type="ARBA" id="ARBA00023136"/>
    </source>
</evidence>
<evidence type="ECO:0000259" key="8">
    <source>
        <dbReference type="Pfam" id="PF06814"/>
    </source>
</evidence>
<feature type="transmembrane region" description="Helical" evidence="6">
    <location>
        <begin position="346"/>
        <end position="367"/>
    </location>
</feature>
<organism evidence="10 11">
    <name type="scientific">Hibiscus sabdariffa</name>
    <name type="common">roselle</name>
    <dbReference type="NCBI Taxonomy" id="183260"/>
    <lineage>
        <taxon>Eukaryota</taxon>
        <taxon>Viridiplantae</taxon>
        <taxon>Streptophyta</taxon>
        <taxon>Embryophyta</taxon>
        <taxon>Tracheophyta</taxon>
        <taxon>Spermatophyta</taxon>
        <taxon>Magnoliopsida</taxon>
        <taxon>eudicotyledons</taxon>
        <taxon>Gunneridae</taxon>
        <taxon>Pentapetalae</taxon>
        <taxon>rosids</taxon>
        <taxon>malvids</taxon>
        <taxon>Malvales</taxon>
        <taxon>Malvaceae</taxon>
        <taxon>Malvoideae</taxon>
        <taxon>Hibiscus</taxon>
    </lineage>
</organism>
<feature type="transmembrane region" description="Helical" evidence="6">
    <location>
        <begin position="373"/>
        <end position="393"/>
    </location>
</feature>
<dbReference type="PANTHER" id="PTHR21229:SF22">
    <property type="entry name" value="DBJ|BAA84809.1"/>
    <property type="match status" value="1"/>
</dbReference>
<feature type="transmembrane region" description="Helical" evidence="6">
    <location>
        <begin position="709"/>
        <end position="730"/>
    </location>
</feature>
<proteinExistence type="predicted"/>
<dbReference type="InterPro" id="IPR054103">
    <property type="entry name" value="CAND6-7_N"/>
</dbReference>
<feature type="transmembrane region" description="Helical" evidence="6">
    <location>
        <begin position="758"/>
        <end position="778"/>
    </location>
</feature>
<evidence type="ECO:0000313" key="10">
    <source>
        <dbReference type="EMBL" id="KAK8600478.1"/>
    </source>
</evidence>
<sequence length="841" mass="96934">MAMMCRSFLVFLSISLLVSFCLAEIRFAEIRSNSRPIIPIDEFLFTHTGRLDLHVSQVTLSNQSYLYSGKVGFFLSTLDAWMHVLQQLADGEITCALESDLVKLVYDLRSLKGESNFDIIFHVKDAHRFTLVFANCLSEVNVSMKVRSAMYNLEVKQKYRPNYLSADKTNLPSVYFLSSLVYFTLAGIWIYFIYKRRLTLSRIHFFMLALVILKAFNLIFEAGSKSYIKRTGIVDDCWNVPLHILSFLKGIMFFTLLVSIGTDWSPLKHDLQHKVVANVAQVFADEAPPFSPYKATWNTIVMLIGIICYCTLLLPIVWRIKNLREVAQTDEKVAAYLMKLKQLRQYYIVVICYVYLTCIVVVSALLMIPSFEYPSGVVVGELATVAFYVFTAYKFMPKAHNPYSAIEDEVKDDAAAKLLKLEDGDDVPLLFFSSFDLPFCFAEIRFVEIQSDSHPIIPFDNFRFTEDGYLELNVSQITLWNHSRYLYSGEVGFFLCTRDAWLNVLQQLAHGHIRCALETYLVKHVYDFSSLKGKSNFYTFFPVYHVNRYTLVFANCLSQVNVSMKVRSEMYNLEIKQKYRPNYLSADETILPSVYILSSLVYFTLAGIWIYIIYRTRVTLSRIHFFVLALVISKALNLIFEAANKSHIKRTVIVNDCWNVPLHILSFLKGIKFFTLLVSIGTDWSPLKHYLQHKVNKVSMIVIPLQASWNTMVMLIDIVCYCVVLLPIVWRIKNLREAAQTDEKAAVYLMKLKLLRQYYIVVICYVYLTCIVVSALLTITSFEYPWTGVVVRELATVAFYVFTAHKFMPEAHNPYFVIEDEVKDVAAELLKLEYGEGENGE</sequence>
<dbReference type="PANTHER" id="PTHR21229">
    <property type="entry name" value="LUNG SEVEN TRANSMEMBRANE RECEPTOR"/>
    <property type="match status" value="1"/>
</dbReference>
<comment type="caution">
    <text evidence="10">The sequence shown here is derived from an EMBL/GenBank/DDBJ whole genome shotgun (WGS) entry which is preliminary data.</text>
</comment>
<keyword evidence="4 6" id="KW-1133">Transmembrane helix</keyword>
<gene>
    <name evidence="10" type="ORF">V6N12_050332</name>
</gene>
<feature type="transmembrane region" description="Helical" evidence="6">
    <location>
        <begin position="660"/>
        <end position="681"/>
    </location>
</feature>
<feature type="transmembrane region" description="Helical" evidence="6">
    <location>
        <begin position="203"/>
        <end position="220"/>
    </location>
</feature>
<keyword evidence="5 6" id="KW-0472">Membrane</keyword>
<comment type="subcellular location">
    <subcellularLocation>
        <location evidence="1">Membrane</location>
        <topology evidence="1">Multi-pass membrane protein</topology>
    </subcellularLocation>
</comment>
<dbReference type="InterPro" id="IPR053937">
    <property type="entry name" value="GOST_TM"/>
</dbReference>
<evidence type="ECO:0000256" key="1">
    <source>
        <dbReference type="ARBA" id="ARBA00004141"/>
    </source>
</evidence>
<dbReference type="Pfam" id="PF06814">
    <property type="entry name" value="GOST_TM"/>
    <property type="match status" value="1"/>
</dbReference>
<keyword evidence="3 7" id="KW-0732">Signal</keyword>
<reference evidence="10 11" key="1">
    <citation type="journal article" date="2024" name="G3 (Bethesda)">
        <title>Genome assembly of Hibiscus sabdariffa L. provides insights into metabolisms of medicinal natural products.</title>
        <authorList>
            <person name="Kim T."/>
        </authorList>
    </citation>
    <scope>NUCLEOTIDE SEQUENCE [LARGE SCALE GENOMIC DNA]</scope>
    <source>
        <strain evidence="10">TK-2024</strain>
        <tissue evidence="10">Old leaves</tissue>
    </source>
</reference>
<dbReference type="Pfam" id="PF21904">
    <property type="entry name" value="CAND6-7_N"/>
    <property type="match status" value="2"/>
</dbReference>
<feature type="domain" description="CAND6/7 N-terminal" evidence="9">
    <location>
        <begin position="447"/>
        <end position="572"/>
    </location>
</feature>
<accession>A0ABR2GC28</accession>
<evidence type="ECO:0000256" key="4">
    <source>
        <dbReference type="ARBA" id="ARBA00022989"/>
    </source>
</evidence>
<feature type="transmembrane region" description="Helical" evidence="6">
    <location>
        <begin position="174"/>
        <end position="194"/>
    </location>
</feature>
<feature type="transmembrane region" description="Helical" evidence="6">
    <location>
        <begin position="594"/>
        <end position="614"/>
    </location>
</feature>
<evidence type="ECO:0000313" key="11">
    <source>
        <dbReference type="Proteomes" id="UP001472677"/>
    </source>
</evidence>